<dbReference type="Pfam" id="PF01381">
    <property type="entry name" value="HTH_3"/>
    <property type="match status" value="1"/>
</dbReference>
<feature type="domain" description="HTH cro/C1-type" evidence="2">
    <location>
        <begin position="7"/>
        <end position="61"/>
    </location>
</feature>
<dbReference type="Gene3D" id="1.10.260.40">
    <property type="entry name" value="lambda repressor-like DNA-binding domains"/>
    <property type="match status" value="1"/>
</dbReference>
<dbReference type="PROSITE" id="PS50943">
    <property type="entry name" value="HTH_CROC1"/>
    <property type="match status" value="1"/>
</dbReference>
<keyword evidence="1" id="KW-0238">DNA-binding</keyword>
<dbReference type="PANTHER" id="PTHR46797:SF1">
    <property type="entry name" value="METHYLPHOSPHONATE SYNTHASE"/>
    <property type="match status" value="1"/>
</dbReference>
<dbReference type="SUPFAM" id="SSF47413">
    <property type="entry name" value="lambda repressor-like DNA-binding domains"/>
    <property type="match status" value="1"/>
</dbReference>
<dbReference type="GO" id="GO:0005829">
    <property type="term" value="C:cytosol"/>
    <property type="evidence" value="ECO:0007669"/>
    <property type="project" value="TreeGrafter"/>
</dbReference>
<evidence type="ECO:0000259" key="2">
    <source>
        <dbReference type="PROSITE" id="PS50943"/>
    </source>
</evidence>
<accession>A0A3R6CRD9</accession>
<dbReference type="InterPro" id="IPR010982">
    <property type="entry name" value="Lambda_DNA-bd_dom_sf"/>
</dbReference>
<reference evidence="3 4" key="1">
    <citation type="submission" date="2018-08" db="EMBL/GenBank/DDBJ databases">
        <title>A genome reference for cultivated species of the human gut microbiota.</title>
        <authorList>
            <person name="Zou Y."/>
            <person name="Xue W."/>
            <person name="Luo G."/>
        </authorList>
    </citation>
    <scope>NUCLEOTIDE SEQUENCE [LARGE SCALE GENOMIC DNA]</scope>
    <source>
        <strain evidence="3 4">AM42-1AC</strain>
    </source>
</reference>
<dbReference type="PANTHER" id="PTHR46797">
    <property type="entry name" value="HTH-TYPE TRANSCRIPTIONAL REGULATOR"/>
    <property type="match status" value="1"/>
</dbReference>
<dbReference type="GO" id="GO:0003677">
    <property type="term" value="F:DNA binding"/>
    <property type="evidence" value="ECO:0007669"/>
    <property type="project" value="UniProtKB-KW"/>
</dbReference>
<dbReference type="AlphaFoldDB" id="A0A3R6CRD9"/>
<protein>
    <submittedName>
        <fullName evidence="3">XRE family transcriptional regulator</fullName>
    </submittedName>
</protein>
<dbReference type="SMART" id="SM00530">
    <property type="entry name" value="HTH_XRE"/>
    <property type="match status" value="1"/>
</dbReference>
<organism evidence="3 4">
    <name type="scientific">Roseburia inulinivorans</name>
    <dbReference type="NCBI Taxonomy" id="360807"/>
    <lineage>
        <taxon>Bacteria</taxon>
        <taxon>Bacillati</taxon>
        <taxon>Bacillota</taxon>
        <taxon>Clostridia</taxon>
        <taxon>Lachnospirales</taxon>
        <taxon>Lachnospiraceae</taxon>
        <taxon>Roseburia</taxon>
    </lineage>
</organism>
<dbReference type="Proteomes" id="UP000283492">
    <property type="component" value="Unassembled WGS sequence"/>
</dbReference>
<dbReference type="InterPro" id="IPR050807">
    <property type="entry name" value="TransReg_Diox_bact_type"/>
</dbReference>
<dbReference type="CDD" id="cd00093">
    <property type="entry name" value="HTH_XRE"/>
    <property type="match status" value="1"/>
</dbReference>
<gene>
    <name evidence="3" type="ORF">DW914_09455</name>
</gene>
<sequence length="203" mass="23479">MPTGSKIKEIRIKKGLTQKQLGEKCGMYESQIRKYENGNANPKIETLQKIADALETPITEFTDMPLIDNMTLGQYVQTKDFKMYMHRKSEIDNFVQSEQFKKLFPHKNMHDAILTILREIYGTVEQQLISGTLGGAVYYVVKSQNNSFILKNEDIKNISDYICTSIPFVIDGIKDTRSEEDIKKELITNLSDPEYIKKRKQQK</sequence>
<evidence type="ECO:0000313" key="3">
    <source>
        <dbReference type="EMBL" id="RHA88265.1"/>
    </source>
</evidence>
<dbReference type="RefSeq" id="WP_021922224.1">
    <property type="nucleotide sequence ID" value="NZ_CABJFX010000015.1"/>
</dbReference>
<evidence type="ECO:0000313" key="4">
    <source>
        <dbReference type="Proteomes" id="UP000283492"/>
    </source>
</evidence>
<proteinExistence type="predicted"/>
<evidence type="ECO:0000256" key="1">
    <source>
        <dbReference type="ARBA" id="ARBA00023125"/>
    </source>
</evidence>
<comment type="caution">
    <text evidence="3">The sequence shown here is derived from an EMBL/GenBank/DDBJ whole genome shotgun (WGS) entry which is preliminary data.</text>
</comment>
<dbReference type="EMBL" id="QSFX01000015">
    <property type="protein sequence ID" value="RHA88265.1"/>
    <property type="molecule type" value="Genomic_DNA"/>
</dbReference>
<name>A0A3R6CRD9_9FIRM</name>
<dbReference type="InterPro" id="IPR001387">
    <property type="entry name" value="Cro/C1-type_HTH"/>
</dbReference>
<dbReference type="GO" id="GO:0003700">
    <property type="term" value="F:DNA-binding transcription factor activity"/>
    <property type="evidence" value="ECO:0007669"/>
    <property type="project" value="TreeGrafter"/>
</dbReference>